<protein>
    <submittedName>
        <fullName evidence="2">Uncharacterized protein</fullName>
    </submittedName>
</protein>
<evidence type="ECO:0000256" key="1">
    <source>
        <dbReference type="SAM" id="MobiDB-lite"/>
    </source>
</evidence>
<sequence length="152" mass="17810">MEATIQFNQMDVDKEDERQNPDMESLPQERHVRRMPEFPPIPQGEDNRALRRMEPIVLQRQCQKDEEFVEEPKSCVHRPEEGIGNDSSFGERRPRGIYQLQKCPKTSPKDLRRSSDVPRTIKQRAKEKQTGKDLTHRGTGSPNWSLKQWTVS</sequence>
<accession>A0A9Q3HIW3</accession>
<name>A0A9Q3HIW3_9BASI</name>
<dbReference type="EMBL" id="AVOT02017770">
    <property type="protein sequence ID" value="MBW0504174.1"/>
    <property type="molecule type" value="Genomic_DNA"/>
</dbReference>
<organism evidence="2 3">
    <name type="scientific">Austropuccinia psidii MF-1</name>
    <dbReference type="NCBI Taxonomy" id="1389203"/>
    <lineage>
        <taxon>Eukaryota</taxon>
        <taxon>Fungi</taxon>
        <taxon>Dikarya</taxon>
        <taxon>Basidiomycota</taxon>
        <taxon>Pucciniomycotina</taxon>
        <taxon>Pucciniomycetes</taxon>
        <taxon>Pucciniales</taxon>
        <taxon>Sphaerophragmiaceae</taxon>
        <taxon>Austropuccinia</taxon>
    </lineage>
</organism>
<feature type="compositionally biased region" description="Basic and acidic residues" evidence="1">
    <location>
        <begin position="11"/>
        <end position="36"/>
    </location>
</feature>
<proteinExistence type="predicted"/>
<evidence type="ECO:0000313" key="2">
    <source>
        <dbReference type="EMBL" id="MBW0504174.1"/>
    </source>
</evidence>
<dbReference type="AlphaFoldDB" id="A0A9Q3HIW3"/>
<feature type="compositionally biased region" description="Basic and acidic residues" evidence="1">
    <location>
        <begin position="124"/>
        <end position="136"/>
    </location>
</feature>
<feature type="compositionally biased region" description="Polar residues" evidence="1">
    <location>
        <begin position="138"/>
        <end position="152"/>
    </location>
</feature>
<feature type="compositionally biased region" description="Basic and acidic residues" evidence="1">
    <location>
        <begin position="107"/>
        <end position="116"/>
    </location>
</feature>
<gene>
    <name evidence="2" type="ORF">O181_043889</name>
</gene>
<evidence type="ECO:0000313" key="3">
    <source>
        <dbReference type="Proteomes" id="UP000765509"/>
    </source>
</evidence>
<reference evidence="2" key="1">
    <citation type="submission" date="2021-03" db="EMBL/GenBank/DDBJ databases">
        <title>Draft genome sequence of rust myrtle Austropuccinia psidii MF-1, a brazilian biotype.</title>
        <authorList>
            <person name="Quecine M.C."/>
            <person name="Pachon D.M.R."/>
            <person name="Bonatelli M.L."/>
            <person name="Correr F.H."/>
            <person name="Franceschini L.M."/>
            <person name="Leite T.F."/>
            <person name="Margarido G.R.A."/>
            <person name="Almeida C.A."/>
            <person name="Ferrarezi J.A."/>
            <person name="Labate C.A."/>
        </authorList>
    </citation>
    <scope>NUCLEOTIDE SEQUENCE</scope>
    <source>
        <strain evidence="2">MF-1</strain>
    </source>
</reference>
<comment type="caution">
    <text evidence="2">The sequence shown here is derived from an EMBL/GenBank/DDBJ whole genome shotgun (WGS) entry which is preliminary data.</text>
</comment>
<feature type="region of interest" description="Disordered" evidence="1">
    <location>
        <begin position="1"/>
        <end position="50"/>
    </location>
</feature>
<dbReference type="Proteomes" id="UP000765509">
    <property type="component" value="Unassembled WGS sequence"/>
</dbReference>
<feature type="compositionally biased region" description="Basic and acidic residues" evidence="1">
    <location>
        <begin position="64"/>
        <end position="81"/>
    </location>
</feature>
<keyword evidence="3" id="KW-1185">Reference proteome</keyword>
<feature type="region of interest" description="Disordered" evidence="1">
    <location>
        <begin position="64"/>
        <end position="152"/>
    </location>
</feature>